<keyword evidence="8" id="KW-0614">Plasmid</keyword>
<dbReference type="CAZy" id="GH16">
    <property type="family name" value="Glycoside Hydrolase Family 16"/>
</dbReference>
<geneLocation type="plasmid" evidence="8">
    <name>pSD15</name>
</geneLocation>
<name>Q93P99_9BACT</name>
<dbReference type="CDD" id="cd02178">
    <property type="entry name" value="GH16_beta_agarase"/>
    <property type="match status" value="1"/>
</dbReference>
<dbReference type="RefSeq" id="WP_010925646.1">
    <property type="nucleotide sequence ID" value="NC_002806.1"/>
</dbReference>
<dbReference type="Gene3D" id="2.60.120.200">
    <property type="match status" value="1"/>
</dbReference>
<dbReference type="PIRSF" id="PIRSF001097">
    <property type="entry name" value="Agarase"/>
    <property type="match status" value="1"/>
</dbReference>
<evidence type="ECO:0000313" key="8">
    <source>
        <dbReference type="EMBL" id="AAK62854.1"/>
    </source>
</evidence>
<evidence type="ECO:0000256" key="6">
    <source>
        <dbReference type="SAM" id="SignalP"/>
    </source>
</evidence>
<sequence>MKKTYLGLALLFIAYQSTLAQSQPTVNEGEPVAQLEWELVPELSDEFGGRSLDEDKWINADPNGWRGRAPGLFKANTVSVKRGKLSVTTYKLDESEEVNGKEFTHAGGHIQSNNPAAVGQYFECRMKANKTFMSSTFWLINDRSKEEGCDKRVTELDIQESVGQITTDAEWAQDFNTKMNSNTHSRHVVCNEPEGIKGNKAKLPSKVYNDYHVFGAWWKSPKEIQFYMNGKHVGTVEPAADFDIPMYLKMVIETYDWNPVPEDGGMNMKKSDRTTYYDWVRTWRPVNQ</sequence>
<dbReference type="EMBL" id="AF339846">
    <property type="protein sequence ID" value="AAK62854.1"/>
    <property type="molecule type" value="Genomic_DNA"/>
</dbReference>
<evidence type="ECO:0000256" key="5">
    <source>
        <dbReference type="PIRSR" id="PIRSR001097-50"/>
    </source>
</evidence>
<feature type="active site" description="Proton donor" evidence="5">
    <location>
        <position position="160"/>
    </location>
</feature>
<dbReference type="SUPFAM" id="SSF49899">
    <property type="entry name" value="Concanavalin A-like lectins/glucanases"/>
    <property type="match status" value="1"/>
</dbReference>
<keyword evidence="3" id="KW-0378">Hydrolase</keyword>
<protein>
    <submittedName>
        <fullName evidence="8">MS132, putative beta-agarase</fullName>
    </submittedName>
</protein>
<feature type="active site" description="Nucleophile" evidence="5">
    <location>
        <position position="155"/>
    </location>
</feature>
<evidence type="ECO:0000259" key="7">
    <source>
        <dbReference type="PROSITE" id="PS51762"/>
    </source>
</evidence>
<reference evidence="8" key="1">
    <citation type="journal article" date="2001" name="Appl. Environ. Microbiol.">
        <title>Sequence analysis of a 101-kilobase plasmid required for agar degradation by a Microscilla isolate.</title>
        <authorList>
            <person name="Zhong Z."/>
            <person name="Toukdarian A."/>
            <person name="Helinski D."/>
            <person name="Knauf V."/>
            <person name="Sykes S."/>
            <person name="Wilkinson J.E."/>
            <person name="O'Bryne C."/>
            <person name="Shea T."/>
            <person name="DeLoughery C."/>
            <person name="Caspi R."/>
        </authorList>
    </citation>
    <scope>NUCLEOTIDE SEQUENCE</scope>
    <source>
        <strain evidence="8">PRE1</strain>
        <plasmid evidence="8">pSD15</plasmid>
    </source>
</reference>
<dbReference type="InterPro" id="IPR016287">
    <property type="entry name" value="Beta_agarase"/>
</dbReference>
<evidence type="ECO:0000256" key="4">
    <source>
        <dbReference type="ARBA" id="ARBA00023295"/>
    </source>
</evidence>
<dbReference type="PROSITE" id="PS51762">
    <property type="entry name" value="GH16_2"/>
    <property type="match status" value="1"/>
</dbReference>
<accession>Q93P99</accession>
<keyword evidence="4" id="KW-0326">Glycosidase</keyword>
<feature type="domain" description="GH16" evidence="7">
    <location>
        <begin position="35"/>
        <end position="288"/>
    </location>
</feature>
<evidence type="ECO:0000256" key="1">
    <source>
        <dbReference type="ARBA" id="ARBA00006865"/>
    </source>
</evidence>
<feature type="chain" id="PRO_5004319746" evidence="6">
    <location>
        <begin position="21"/>
        <end position="288"/>
    </location>
</feature>
<feature type="signal peptide" evidence="6">
    <location>
        <begin position="1"/>
        <end position="20"/>
    </location>
</feature>
<dbReference type="GO" id="GO:0033916">
    <property type="term" value="F:beta-agarase activity"/>
    <property type="evidence" value="ECO:0007669"/>
    <property type="project" value="InterPro"/>
</dbReference>
<dbReference type="AlphaFoldDB" id="Q93P99"/>
<proteinExistence type="inferred from homology"/>
<dbReference type="GO" id="GO:0005975">
    <property type="term" value="P:carbohydrate metabolic process"/>
    <property type="evidence" value="ECO:0007669"/>
    <property type="project" value="InterPro"/>
</dbReference>
<keyword evidence="2 6" id="KW-0732">Signal</keyword>
<evidence type="ECO:0000256" key="2">
    <source>
        <dbReference type="ARBA" id="ARBA00022729"/>
    </source>
</evidence>
<comment type="similarity">
    <text evidence="1">Belongs to the glycosyl hydrolase 16 family.</text>
</comment>
<evidence type="ECO:0000256" key="3">
    <source>
        <dbReference type="ARBA" id="ARBA00022801"/>
    </source>
</evidence>
<organism evidence="8">
    <name type="scientific">Microscilla sp. PRE1</name>
    <dbReference type="NCBI Taxonomy" id="155537"/>
    <lineage>
        <taxon>Bacteria</taxon>
        <taxon>Pseudomonadati</taxon>
        <taxon>Bacteroidota</taxon>
        <taxon>Cytophagia</taxon>
        <taxon>Cytophagales</taxon>
        <taxon>Microscillaceae</taxon>
        <taxon>Microscilla</taxon>
    </lineage>
</organism>
<dbReference type="InterPro" id="IPR013320">
    <property type="entry name" value="ConA-like_dom_sf"/>
</dbReference>
<dbReference type="InterPro" id="IPR000757">
    <property type="entry name" value="Beta-glucanase-like"/>
</dbReference>